<comment type="caution">
    <text evidence="3">The sequence shown here is derived from an EMBL/GenBank/DDBJ whole genome shotgun (WGS) entry which is preliminary data.</text>
</comment>
<dbReference type="Proteomes" id="UP000737018">
    <property type="component" value="Unassembled WGS sequence"/>
</dbReference>
<dbReference type="Gene3D" id="3.30.420.10">
    <property type="entry name" value="Ribonuclease H-like superfamily/Ribonuclease H"/>
    <property type="match status" value="1"/>
</dbReference>
<dbReference type="PANTHER" id="PTHR45812:SF1">
    <property type="entry name" value="DNA POLYMERASE ZETA CATALYTIC SUBUNIT"/>
    <property type="match status" value="1"/>
</dbReference>
<keyword evidence="4" id="KW-1185">Reference proteome</keyword>
<dbReference type="InterPro" id="IPR036397">
    <property type="entry name" value="RNaseH_sf"/>
</dbReference>
<dbReference type="AlphaFoldDB" id="A0A8J4V3X3"/>
<keyword evidence="2" id="KW-0812">Transmembrane</keyword>
<sequence>MTPFEKKCKVKAVNDIINDEGNLVGLGHVTPNNVDAKPLKNAKEKEIIESLSPQVSICEEDGPILTEGRNTITLTIFNFDRSLGTILDDILPFFDGDCREAKVMDIHTRIGGSDSDYFVLGILTYCQNDGSYLYLLTPILSPLSTDTRNLISSQSSLLDHCEKTQSFFPDDSNNDMPESDLSQISGPHGKSKPTPLSQSGLQDPTRVGGGQQLTWLKYRGDLKPDPRFDAINVIALGLLLFRMIRIPFLNFMCFCVVKLKLLRGAGVASVWTLDGISGCKMLVFFEEKYLLSHFMKIVCSSDPDIIMGWDIQGGFLYFLAEKASVSTFGGNLGLCDSPLSKNCGYIEPPTYETRQESLIVEGFDWKVVVIGYACGLIIGLVIGYFAISRRTN</sequence>
<proteinExistence type="predicted"/>
<evidence type="ECO:0000256" key="2">
    <source>
        <dbReference type="SAM" id="Phobius"/>
    </source>
</evidence>
<dbReference type="GO" id="GO:0000724">
    <property type="term" value="P:double-strand break repair via homologous recombination"/>
    <property type="evidence" value="ECO:0007669"/>
    <property type="project" value="TreeGrafter"/>
</dbReference>
<dbReference type="PANTHER" id="PTHR45812">
    <property type="entry name" value="DNA POLYMERASE ZETA CATALYTIC SUBUNIT"/>
    <property type="match status" value="1"/>
</dbReference>
<dbReference type="GO" id="GO:0042276">
    <property type="term" value="P:error-prone translesion synthesis"/>
    <property type="evidence" value="ECO:0007669"/>
    <property type="project" value="TreeGrafter"/>
</dbReference>
<accession>A0A8J4V3X3</accession>
<dbReference type="GO" id="GO:0005634">
    <property type="term" value="C:nucleus"/>
    <property type="evidence" value="ECO:0007669"/>
    <property type="project" value="TreeGrafter"/>
</dbReference>
<evidence type="ECO:0000256" key="1">
    <source>
        <dbReference type="SAM" id="MobiDB-lite"/>
    </source>
</evidence>
<feature type="transmembrane region" description="Helical" evidence="2">
    <location>
        <begin position="367"/>
        <end position="387"/>
    </location>
</feature>
<dbReference type="GO" id="GO:0003676">
    <property type="term" value="F:nucleic acid binding"/>
    <property type="evidence" value="ECO:0007669"/>
    <property type="project" value="InterPro"/>
</dbReference>
<evidence type="ECO:0000313" key="4">
    <source>
        <dbReference type="Proteomes" id="UP000737018"/>
    </source>
</evidence>
<name>A0A8J4V3X3_9ROSI</name>
<evidence type="ECO:0000313" key="3">
    <source>
        <dbReference type="EMBL" id="KAF3947503.1"/>
    </source>
</evidence>
<dbReference type="InterPro" id="IPR030559">
    <property type="entry name" value="PolZ_Rev3"/>
</dbReference>
<dbReference type="OrthoDB" id="2414538at2759"/>
<dbReference type="GO" id="GO:0003887">
    <property type="term" value="F:DNA-directed DNA polymerase activity"/>
    <property type="evidence" value="ECO:0007669"/>
    <property type="project" value="TreeGrafter"/>
</dbReference>
<evidence type="ECO:0008006" key="5">
    <source>
        <dbReference type="Google" id="ProtNLM"/>
    </source>
</evidence>
<feature type="region of interest" description="Disordered" evidence="1">
    <location>
        <begin position="168"/>
        <end position="206"/>
    </location>
</feature>
<keyword evidence="2" id="KW-1133">Transmembrane helix</keyword>
<protein>
    <recommendedName>
        <fullName evidence="5">DNA-directed DNA polymerase family B exonuclease domain-containing protein</fullName>
    </recommendedName>
</protein>
<feature type="compositionally biased region" description="Polar residues" evidence="1">
    <location>
        <begin position="174"/>
        <end position="185"/>
    </location>
</feature>
<reference evidence="3" key="1">
    <citation type="submission" date="2020-03" db="EMBL/GenBank/DDBJ databases">
        <title>Castanea mollissima Vanexum genome sequencing.</title>
        <authorList>
            <person name="Staton M."/>
        </authorList>
    </citation>
    <scope>NUCLEOTIDE SEQUENCE</scope>
    <source>
        <tissue evidence="3">Leaf</tissue>
    </source>
</reference>
<dbReference type="EMBL" id="JRKL02007703">
    <property type="protein sequence ID" value="KAF3947503.1"/>
    <property type="molecule type" value="Genomic_DNA"/>
</dbReference>
<keyword evidence="2" id="KW-0472">Membrane</keyword>
<organism evidence="3 4">
    <name type="scientific">Castanea mollissima</name>
    <name type="common">Chinese chestnut</name>
    <dbReference type="NCBI Taxonomy" id="60419"/>
    <lineage>
        <taxon>Eukaryota</taxon>
        <taxon>Viridiplantae</taxon>
        <taxon>Streptophyta</taxon>
        <taxon>Embryophyta</taxon>
        <taxon>Tracheophyta</taxon>
        <taxon>Spermatophyta</taxon>
        <taxon>Magnoliopsida</taxon>
        <taxon>eudicotyledons</taxon>
        <taxon>Gunneridae</taxon>
        <taxon>Pentapetalae</taxon>
        <taxon>rosids</taxon>
        <taxon>fabids</taxon>
        <taxon>Fagales</taxon>
        <taxon>Fagaceae</taxon>
        <taxon>Castanea</taxon>
    </lineage>
</organism>
<dbReference type="InterPro" id="IPR012337">
    <property type="entry name" value="RNaseH-like_sf"/>
</dbReference>
<dbReference type="SUPFAM" id="SSF53098">
    <property type="entry name" value="Ribonuclease H-like"/>
    <property type="match status" value="1"/>
</dbReference>
<dbReference type="GO" id="GO:0016035">
    <property type="term" value="C:zeta DNA polymerase complex"/>
    <property type="evidence" value="ECO:0007669"/>
    <property type="project" value="InterPro"/>
</dbReference>
<gene>
    <name evidence="3" type="ORF">CMV_026372</name>
</gene>